<evidence type="ECO:0000256" key="5">
    <source>
        <dbReference type="ARBA" id="ARBA00022989"/>
    </source>
</evidence>
<comment type="similarity">
    <text evidence="2">Belongs to the major facilitator superfamily.</text>
</comment>
<evidence type="ECO:0000256" key="1">
    <source>
        <dbReference type="ARBA" id="ARBA00004127"/>
    </source>
</evidence>
<comment type="subcellular location">
    <subcellularLocation>
        <location evidence="1">Endomembrane system</location>
        <topology evidence="1">Multi-pass membrane protein</topology>
    </subcellularLocation>
</comment>
<dbReference type="Proteomes" id="UP000007030">
    <property type="component" value="Chromosome"/>
</dbReference>
<keyword evidence="9" id="KW-1185">Reference proteome</keyword>
<keyword evidence="3" id="KW-0813">Transport</keyword>
<feature type="transmembrane region" description="Helical" evidence="7">
    <location>
        <begin position="120"/>
        <end position="143"/>
    </location>
</feature>
<dbReference type="HOGENOM" id="CLU_782579_0_0_0"/>
<feature type="transmembrane region" description="Helical" evidence="7">
    <location>
        <begin position="38"/>
        <end position="57"/>
    </location>
</feature>
<accession>F2NPW4</accession>
<keyword evidence="5 7" id="KW-1133">Transmembrane helix</keyword>
<sequence length="367" mass="38184">MRFTLGSFLGLLMVGAIVATPGAVLSQWIAEFEVRREVGLFFNLLLAGLVAGIALASRLPGRHPLMPLALGLTAGGFLLAAQAREFAWVLAAAPALGFGNGVMNVHGNSLVGELFKHRRVLALNLVNAAFGLGAMSAPFLAAFLPWRTVFMLLAALAFVGVGLVWGAPRVTAKPTAPTGARPRGAGTLLLAVLVYTGLEGALATWSGAYLAYLGREAALAGTLLSLYWGGLTLGRVLLAPFVARAPLRALAVLMGASVLVLALILAPPLAVLFPLAGVFYGPLFGTVFALVQERFGHQLVGQMFYAGALGSTLVPAAFSLAPHPDLLPYGFLVLAVGLYGLIRLAQRQYAAAPKGTPTPPVPPPPKR</sequence>
<proteinExistence type="inferred from homology"/>
<dbReference type="GO" id="GO:0012505">
    <property type="term" value="C:endomembrane system"/>
    <property type="evidence" value="ECO:0007669"/>
    <property type="project" value="UniProtKB-SubCell"/>
</dbReference>
<organism evidence="8 9">
    <name type="scientific">Marinithermus hydrothermalis (strain DSM 14884 / JCM 11576 / T1)</name>
    <dbReference type="NCBI Taxonomy" id="869210"/>
    <lineage>
        <taxon>Bacteria</taxon>
        <taxon>Thermotogati</taxon>
        <taxon>Deinococcota</taxon>
        <taxon>Deinococci</taxon>
        <taxon>Thermales</taxon>
        <taxon>Thermaceae</taxon>
        <taxon>Marinithermus</taxon>
    </lineage>
</organism>
<dbReference type="KEGG" id="mhd:Marky_2168"/>
<feature type="transmembrane region" description="Helical" evidence="7">
    <location>
        <begin position="188"/>
        <end position="212"/>
    </location>
</feature>
<gene>
    <name evidence="8" type="ordered locus">Marky_2168</name>
</gene>
<evidence type="ECO:0000256" key="2">
    <source>
        <dbReference type="ARBA" id="ARBA00008335"/>
    </source>
</evidence>
<dbReference type="GO" id="GO:0022857">
    <property type="term" value="F:transmembrane transporter activity"/>
    <property type="evidence" value="ECO:0007669"/>
    <property type="project" value="InterPro"/>
</dbReference>
<feature type="transmembrane region" description="Helical" evidence="7">
    <location>
        <begin position="87"/>
        <end position="108"/>
    </location>
</feature>
<feature type="transmembrane region" description="Helical" evidence="7">
    <location>
        <begin position="303"/>
        <end position="321"/>
    </location>
</feature>
<evidence type="ECO:0000256" key="7">
    <source>
        <dbReference type="SAM" id="Phobius"/>
    </source>
</evidence>
<name>F2NPW4_MARHT</name>
<dbReference type="SUPFAM" id="SSF103473">
    <property type="entry name" value="MFS general substrate transporter"/>
    <property type="match status" value="1"/>
</dbReference>
<dbReference type="eggNOG" id="COG0738">
    <property type="taxonomic scope" value="Bacteria"/>
</dbReference>
<evidence type="ECO:0000256" key="4">
    <source>
        <dbReference type="ARBA" id="ARBA00022692"/>
    </source>
</evidence>
<keyword evidence="4 7" id="KW-0812">Transmembrane</keyword>
<dbReference type="InterPro" id="IPR051788">
    <property type="entry name" value="MFS_Transporter"/>
</dbReference>
<dbReference type="PANTHER" id="PTHR23514:SF3">
    <property type="entry name" value="BYPASS OF STOP CODON PROTEIN 6"/>
    <property type="match status" value="1"/>
</dbReference>
<evidence type="ECO:0000313" key="9">
    <source>
        <dbReference type="Proteomes" id="UP000007030"/>
    </source>
</evidence>
<dbReference type="GO" id="GO:0016020">
    <property type="term" value="C:membrane"/>
    <property type="evidence" value="ECO:0007669"/>
    <property type="project" value="TreeGrafter"/>
</dbReference>
<dbReference type="InterPro" id="IPR011701">
    <property type="entry name" value="MFS"/>
</dbReference>
<evidence type="ECO:0000256" key="6">
    <source>
        <dbReference type="ARBA" id="ARBA00023136"/>
    </source>
</evidence>
<reference evidence="8 9" key="1">
    <citation type="journal article" date="2012" name="Stand. Genomic Sci.">
        <title>Complete genome sequence of the aerobic, heterotroph Marinithermus hydrothermalis type strain (T1(T)) from a deep-sea hydrothermal vent chimney.</title>
        <authorList>
            <person name="Copeland A."/>
            <person name="Gu W."/>
            <person name="Yasawong M."/>
            <person name="Lapidus A."/>
            <person name="Lucas S."/>
            <person name="Deshpande S."/>
            <person name="Pagani I."/>
            <person name="Tapia R."/>
            <person name="Cheng J.F."/>
            <person name="Goodwin L.A."/>
            <person name="Pitluck S."/>
            <person name="Liolios K."/>
            <person name="Ivanova N."/>
            <person name="Mavromatis K."/>
            <person name="Mikhailova N."/>
            <person name="Pati A."/>
            <person name="Chen A."/>
            <person name="Palaniappan K."/>
            <person name="Land M."/>
            <person name="Pan C."/>
            <person name="Brambilla E.M."/>
            <person name="Rohde M."/>
            <person name="Tindall B.J."/>
            <person name="Sikorski J."/>
            <person name="Goker M."/>
            <person name="Detter J.C."/>
            <person name="Bristow J."/>
            <person name="Eisen J.A."/>
            <person name="Markowitz V."/>
            <person name="Hugenholtz P."/>
            <person name="Kyrpides N.C."/>
            <person name="Klenk H.P."/>
            <person name="Woyke T."/>
        </authorList>
    </citation>
    <scope>NUCLEOTIDE SEQUENCE [LARGE SCALE GENOMIC DNA]</scope>
    <source>
        <strain evidence="9">DSM 14884 / JCM 11576 / T1</strain>
    </source>
</reference>
<evidence type="ECO:0000256" key="3">
    <source>
        <dbReference type="ARBA" id="ARBA00022448"/>
    </source>
</evidence>
<dbReference type="EMBL" id="CP002630">
    <property type="protein sequence ID" value="AEB12890.1"/>
    <property type="molecule type" value="Genomic_DNA"/>
</dbReference>
<dbReference type="Pfam" id="PF07690">
    <property type="entry name" value="MFS_1"/>
    <property type="match status" value="1"/>
</dbReference>
<feature type="transmembrane region" description="Helical" evidence="7">
    <location>
        <begin position="245"/>
        <end position="265"/>
    </location>
</feature>
<feature type="transmembrane region" description="Helical" evidence="7">
    <location>
        <begin position="271"/>
        <end position="291"/>
    </location>
</feature>
<keyword evidence="6 7" id="KW-0472">Membrane</keyword>
<feature type="transmembrane region" description="Helical" evidence="7">
    <location>
        <begin position="218"/>
        <end position="238"/>
    </location>
</feature>
<protein>
    <submittedName>
        <fullName evidence="8">Major facilitator superfamily MFS_1</fullName>
    </submittedName>
</protein>
<dbReference type="PANTHER" id="PTHR23514">
    <property type="entry name" value="BYPASS OF STOP CODON PROTEIN 6"/>
    <property type="match status" value="1"/>
</dbReference>
<evidence type="ECO:0000313" key="8">
    <source>
        <dbReference type="EMBL" id="AEB12890.1"/>
    </source>
</evidence>
<dbReference type="AlphaFoldDB" id="F2NPW4"/>
<feature type="transmembrane region" description="Helical" evidence="7">
    <location>
        <begin position="327"/>
        <end position="345"/>
    </location>
</feature>
<dbReference type="InterPro" id="IPR036259">
    <property type="entry name" value="MFS_trans_sf"/>
</dbReference>
<dbReference type="Gene3D" id="1.20.1250.20">
    <property type="entry name" value="MFS general substrate transporter like domains"/>
    <property type="match status" value="2"/>
</dbReference>
<feature type="transmembrane region" description="Helical" evidence="7">
    <location>
        <begin position="149"/>
        <end position="167"/>
    </location>
</feature>
<dbReference type="STRING" id="869210.Marky_2168"/>